<protein>
    <submittedName>
        <fullName evidence="2 3">Uncharacterized protein</fullName>
    </submittedName>
</protein>
<dbReference type="HOGENOM" id="CLU_1970708_0_0_1"/>
<sequence>MDAELLKVRSHEGNNSCLVEEMINKVFGRGREDLDDDGAATPLESAPPTPRQDSRSPSRSPPLFEAILACTSPDVEFLAVSHYGKASPGRNRVPSRTFDCRGARTASNVVKVNSRRARTVIKNGRTK</sequence>
<reference evidence="3" key="4">
    <citation type="journal article" date="2015" name="G3 (Bethesda)">
        <title>Genome sequences of three phytopathogenic species of the Magnaporthaceae family of fungi.</title>
        <authorList>
            <person name="Okagaki L.H."/>
            <person name="Nunes C.C."/>
            <person name="Sailsbery J."/>
            <person name="Clay B."/>
            <person name="Brown D."/>
            <person name="John T."/>
            <person name="Oh Y."/>
            <person name="Young N."/>
            <person name="Fitzgerald M."/>
            <person name="Haas B.J."/>
            <person name="Zeng Q."/>
            <person name="Young S."/>
            <person name="Adiconis X."/>
            <person name="Fan L."/>
            <person name="Levin J.Z."/>
            <person name="Mitchell T.K."/>
            <person name="Okubara P.A."/>
            <person name="Farman M.L."/>
            <person name="Kohn L.M."/>
            <person name="Birren B."/>
            <person name="Ma L.-J."/>
            <person name="Dean R.A."/>
        </authorList>
    </citation>
    <scope>NUCLEOTIDE SEQUENCE</scope>
    <source>
        <strain evidence="3">R3-111a-1</strain>
    </source>
</reference>
<dbReference type="RefSeq" id="XP_009229722.1">
    <property type="nucleotide sequence ID" value="XM_009231458.1"/>
</dbReference>
<keyword evidence="4" id="KW-1185">Reference proteome</keyword>
<dbReference type="Proteomes" id="UP000006039">
    <property type="component" value="Unassembled WGS sequence"/>
</dbReference>
<name>J3PJ65_GAET3</name>
<reference evidence="2" key="2">
    <citation type="submission" date="2010-07" db="EMBL/GenBank/DDBJ databases">
        <authorList>
            <consortium name="The Broad Institute Genome Sequencing Platform"/>
            <consortium name="Broad Institute Genome Sequencing Center for Infectious Disease"/>
            <person name="Ma L.-J."/>
            <person name="Dead R."/>
            <person name="Young S."/>
            <person name="Zeng Q."/>
            <person name="Koehrsen M."/>
            <person name="Alvarado L."/>
            <person name="Berlin A."/>
            <person name="Chapman S.B."/>
            <person name="Chen Z."/>
            <person name="Freedman E."/>
            <person name="Gellesch M."/>
            <person name="Goldberg J."/>
            <person name="Griggs A."/>
            <person name="Gujja S."/>
            <person name="Heilman E.R."/>
            <person name="Heiman D."/>
            <person name="Hepburn T."/>
            <person name="Howarth C."/>
            <person name="Jen D."/>
            <person name="Larson L."/>
            <person name="Mehta T."/>
            <person name="Neiman D."/>
            <person name="Pearson M."/>
            <person name="Roberts A."/>
            <person name="Saif S."/>
            <person name="Shea T."/>
            <person name="Shenoy N."/>
            <person name="Sisk P."/>
            <person name="Stolte C."/>
            <person name="Sykes S."/>
            <person name="Walk T."/>
            <person name="White J."/>
            <person name="Yandava C."/>
            <person name="Haas B."/>
            <person name="Nusbaum C."/>
            <person name="Birren B."/>
        </authorList>
    </citation>
    <scope>NUCLEOTIDE SEQUENCE</scope>
    <source>
        <strain evidence="2">R3-111a-1</strain>
    </source>
</reference>
<reference evidence="3" key="5">
    <citation type="submission" date="2018-04" db="UniProtKB">
        <authorList>
            <consortium name="EnsemblFungi"/>
        </authorList>
    </citation>
    <scope>IDENTIFICATION</scope>
    <source>
        <strain evidence="3">R3-111a-1</strain>
    </source>
</reference>
<proteinExistence type="predicted"/>
<reference evidence="2" key="3">
    <citation type="submission" date="2010-09" db="EMBL/GenBank/DDBJ databases">
        <title>Annotation of Gaeumannomyces graminis var. tritici R3-111a-1.</title>
        <authorList>
            <consortium name="The Broad Institute Genome Sequencing Platform"/>
            <person name="Ma L.-J."/>
            <person name="Dead R."/>
            <person name="Young S.K."/>
            <person name="Zeng Q."/>
            <person name="Gargeya S."/>
            <person name="Fitzgerald M."/>
            <person name="Haas B."/>
            <person name="Abouelleil A."/>
            <person name="Alvarado L."/>
            <person name="Arachchi H.M."/>
            <person name="Berlin A."/>
            <person name="Brown A."/>
            <person name="Chapman S.B."/>
            <person name="Chen Z."/>
            <person name="Dunbar C."/>
            <person name="Freedman E."/>
            <person name="Gearin G."/>
            <person name="Gellesch M."/>
            <person name="Goldberg J."/>
            <person name="Griggs A."/>
            <person name="Gujja S."/>
            <person name="Heiman D."/>
            <person name="Howarth C."/>
            <person name="Larson L."/>
            <person name="Lui A."/>
            <person name="MacDonald P.J.P."/>
            <person name="Mehta T."/>
            <person name="Montmayeur A."/>
            <person name="Murphy C."/>
            <person name="Neiman D."/>
            <person name="Pearson M."/>
            <person name="Priest M."/>
            <person name="Roberts A."/>
            <person name="Saif S."/>
            <person name="Shea T."/>
            <person name="Shenoy N."/>
            <person name="Sisk P."/>
            <person name="Stolte C."/>
            <person name="Sykes S."/>
            <person name="Yandava C."/>
            <person name="Wortman J."/>
            <person name="Nusbaum C."/>
            <person name="Birren B."/>
        </authorList>
    </citation>
    <scope>NUCLEOTIDE SEQUENCE</scope>
    <source>
        <strain evidence="2">R3-111a-1</strain>
    </source>
</reference>
<gene>
    <name evidence="3" type="primary">20354005</name>
    <name evidence="2" type="ORF">GGTG_13547</name>
</gene>
<reference evidence="4" key="1">
    <citation type="submission" date="2010-07" db="EMBL/GenBank/DDBJ databases">
        <title>The genome sequence of Gaeumannomyces graminis var. tritici strain R3-111a-1.</title>
        <authorList>
            <consortium name="The Broad Institute Genome Sequencing Platform"/>
            <person name="Ma L.-J."/>
            <person name="Dead R."/>
            <person name="Young S."/>
            <person name="Zeng Q."/>
            <person name="Koehrsen M."/>
            <person name="Alvarado L."/>
            <person name="Berlin A."/>
            <person name="Chapman S.B."/>
            <person name="Chen Z."/>
            <person name="Freedman E."/>
            <person name="Gellesch M."/>
            <person name="Goldberg J."/>
            <person name="Griggs A."/>
            <person name="Gujja S."/>
            <person name="Heilman E.R."/>
            <person name="Heiman D."/>
            <person name="Hepburn T."/>
            <person name="Howarth C."/>
            <person name="Jen D."/>
            <person name="Larson L."/>
            <person name="Mehta T."/>
            <person name="Neiman D."/>
            <person name="Pearson M."/>
            <person name="Roberts A."/>
            <person name="Saif S."/>
            <person name="Shea T."/>
            <person name="Shenoy N."/>
            <person name="Sisk P."/>
            <person name="Stolte C."/>
            <person name="Sykes S."/>
            <person name="Walk T."/>
            <person name="White J."/>
            <person name="Yandava C."/>
            <person name="Haas B."/>
            <person name="Nusbaum C."/>
            <person name="Birren B."/>
        </authorList>
    </citation>
    <scope>NUCLEOTIDE SEQUENCE [LARGE SCALE GENOMIC DNA]</scope>
    <source>
        <strain evidence="4">R3-111a-1</strain>
    </source>
</reference>
<evidence type="ECO:0000313" key="3">
    <source>
        <dbReference type="EnsemblFungi" id="EJT68883"/>
    </source>
</evidence>
<feature type="non-terminal residue" evidence="2">
    <location>
        <position position="1"/>
    </location>
</feature>
<evidence type="ECO:0000313" key="4">
    <source>
        <dbReference type="Proteomes" id="UP000006039"/>
    </source>
</evidence>
<evidence type="ECO:0000313" key="2">
    <source>
        <dbReference type="EMBL" id="EJT68883.1"/>
    </source>
</evidence>
<dbReference type="AlphaFoldDB" id="J3PJ65"/>
<feature type="region of interest" description="Disordered" evidence="1">
    <location>
        <begin position="29"/>
        <end position="62"/>
    </location>
</feature>
<dbReference type="EnsemblFungi" id="EJT68883">
    <property type="protein sequence ID" value="EJT68883"/>
    <property type="gene ID" value="GGTG_13547"/>
</dbReference>
<evidence type="ECO:0000256" key="1">
    <source>
        <dbReference type="SAM" id="MobiDB-lite"/>
    </source>
</evidence>
<dbReference type="GeneID" id="20354005"/>
<accession>J3PJ65</accession>
<organism evidence="2">
    <name type="scientific">Gaeumannomyces tritici (strain R3-111a-1)</name>
    <name type="common">Wheat and barley take-all root rot fungus</name>
    <name type="synonym">Gaeumannomyces graminis var. tritici</name>
    <dbReference type="NCBI Taxonomy" id="644352"/>
    <lineage>
        <taxon>Eukaryota</taxon>
        <taxon>Fungi</taxon>
        <taxon>Dikarya</taxon>
        <taxon>Ascomycota</taxon>
        <taxon>Pezizomycotina</taxon>
        <taxon>Sordariomycetes</taxon>
        <taxon>Sordariomycetidae</taxon>
        <taxon>Magnaporthales</taxon>
        <taxon>Magnaporthaceae</taxon>
        <taxon>Gaeumannomyces</taxon>
    </lineage>
</organism>
<dbReference type="VEuPathDB" id="FungiDB:GGTG_13547"/>
<dbReference type="EMBL" id="GL385410">
    <property type="protein sequence ID" value="EJT68883.1"/>
    <property type="molecule type" value="Genomic_DNA"/>
</dbReference>